<sequence length="324" mass="37043">MAVTKQKDGRWLVSCRPQGAKGPHLRRICKTRAEGKRVEQMLMGQRRLQLDNAKLSVCVDVWFQYFGANLRDGEPRKRKLLRIIDVIGDLRASQVRSGHYLNYRKLRLDSGISPNTCNHDLMHMKALFNKLMQADYLSINPLKGVAPLPLDEKELSFLTIYQIKRLLVSCRKSSNESLFWVVLVCLATGARWSEVEKMTFAQLKNNSIRFVKTKTKKNRTVPIDEKLFKALMSRRRFGAERIFANCLSAFRSAIARAKITLPAGQMSHVLRHTFASHFIMNGGDVLTLQRILGHATVTMTMRYSHLSPDHLRSAVELGPLKGFY</sequence>
<dbReference type="PANTHER" id="PTHR30349">
    <property type="entry name" value="PHAGE INTEGRASE-RELATED"/>
    <property type="match status" value="1"/>
</dbReference>
<reference evidence="5 6" key="1">
    <citation type="submission" date="2020-08" db="EMBL/GenBank/DDBJ databases">
        <title>Genomic Encyclopedia of Type Strains, Phase IV (KMG-IV): sequencing the most valuable type-strain genomes for metagenomic binning, comparative biology and taxonomic classification.</title>
        <authorList>
            <person name="Goeker M."/>
        </authorList>
    </citation>
    <scope>NUCLEOTIDE SEQUENCE [LARGE SCALE GENOMIC DNA]</scope>
    <source>
        <strain evidence="5 6">DSM 22368</strain>
    </source>
</reference>
<dbReference type="GO" id="GO:0006310">
    <property type="term" value="P:DNA recombination"/>
    <property type="evidence" value="ECO:0007669"/>
    <property type="project" value="UniProtKB-KW"/>
</dbReference>
<name>A0A7X0JX37_9GAMM</name>
<dbReference type="RefSeq" id="WP_166843583.1">
    <property type="nucleotide sequence ID" value="NZ_JAAONY010000005.1"/>
</dbReference>
<dbReference type="InterPro" id="IPR013762">
    <property type="entry name" value="Integrase-like_cat_sf"/>
</dbReference>
<keyword evidence="6" id="KW-1185">Reference proteome</keyword>
<feature type="domain" description="Tyr recombinase" evidence="4">
    <location>
        <begin position="153"/>
        <end position="316"/>
    </location>
</feature>
<dbReference type="EMBL" id="JACHHT010000005">
    <property type="protein sequence ID" value="MBB6523850.1"/>
    <property type="molecule type" value="Genomic_DNA"/>
</dbReference>
<dbReference type="PANTHER" id="PTHR30349:SF93">
    <property type="entry name" value="FELS-2 PROPHAGE PROTEIN"/>
    <property type="match status" value="1"/>
</dbReference>
<keyword evidence="1" id="KW-0229">DNA integration</keyword>
<keyword evidence="2" id="KW-0238">DNA-binding</keyword>
<dbReference type="Proteomes" id="UP000528457">
    <property type="component" value="Unassembled WGS sequence"/>
</dbReference>
<evidence type="ECO:0000313" key="5">
    <source>
        <dbReference type="EMBL" id="MBB6523850.1"/>
    </source>
</evidence>
<dbReference type="Pfam" id="PF24624">
    <property type="entry name" value="Int_N"/>
    <property type="match status" value="1"/>
</dbReference>
<proteinExistence type="predicted"/>
<dbReference type="InParanoid" id="A0A7X0JX37"/>
<dbReference type="InterPro" id="IPR011010">
    <property type="entry name" value="DNA_brk_join_enz"/>
</dbReference>
<accession>A0A7X0JX37</accession>
<dbReference type="InterPro" id="IPR057084">
    <property type="entry name" value="Int_N"/>
</dbReference>
<dbReference type="GO" id="GO:0015074">
    <property type="term" value="P:DNA integration"/>
    <property type="evidence" value="ECO:0007669"/>
    <property type="project" value="UniProtKB-KW"/>
</dbReference>
<gene>
    <name evidence="5" type="ORF">HNR48_004165</name>
</gene>
<dbReference type="Gene3D" id="1.10.443.10">
    <property type="entry name" value="Intergrase catalytic core"/>
    <property type="match status" value="1"/>
</dbReference>
<protein>
    <submittedName>
        <fullName evidence="5">Integrase</fullName>
    </submittedName>
</protein>
<dbReference type="InterPro" id="IPR010998">
    <property type="entry name" value="Integrase_recombinase_N"/>
</dbReference>
<evidence type="ECO:0000256" key="3">
    <source>
        <dbReference type="ARBA" id="ARBA00023172"/>
    </source>
</evidence>
<dbReference type="InterPro" id="IPR050090">
    <property type="entry name" value="Tyrosine_recombinase_XerCD"/>
</dbReference>
<evidence type="ECO:0000259" key="4">
    <source>
        <dbReference type="PROSITE" id="PS51898"/>
    </source>
</evidence>
<dbReference type="Gene3D" id="1.10.150.130">
    <property type="match status" value="1"/>
</dbReference>
<dbReference type="Pfam" id="PF00589">
    <property type="entry name" value="Phage_integrase"/>
    <property type="match status" value="1"/>
</dbReference>
<dbReference type="InterPro" id="IPR002104">
    <property type="entry name" value="Integrase_catalytic"/>
</dbReference>
<dbReference type="AlphaFoldDB" id="A0A7X0JX37"/>
<dbReference type="SUPFAM" id="SSF56349">
    <property type="entry name" value="DNA breaking-rejoining enzymes"/>
    <property type="match status" value="1"/>
</dbReference>
<dbReference type="GO" id="GO:0003677">
    <property type="term" value="F:DNA binding"/>
    <property type="evidence" value="ECO:0007669"/>
    <property type="project" value="UniProtKB-KW"/>
</dbReference>
<keyword evidence="3" id="KW-0233">DNA recombination</keyword>
<dbReference type="PROSITE" id="PS51898">
    <property type="entry name" value="TYR_RECOMBINASE"/>
    <property type="match status" value="1"/>
</dbReference>
<comment type="caution">
    <text evidence="5">The sequence shown here is derived from an EMBL/GenBank/DDBJ whole genome shotgun (WGS) entry which is preliminary data.</text>
</comment>
<organism evidence="5 6">
    <name type="scientific">Pseudoteredinibacter isoporae</name>
    <dbReference type="NCBI Taxonomy" id="570281"/>
    <lineage>
        <taxon>Bacteria</taxon>
        <taxon>Pseudomonadati</taxon>
        <taxon>Pseudomonadota</taxon>
        <taxon>Gammaproteobacteria</taxon>
        <taxon>Cellvibrionales</taxon>
        <taxon>Cellvibrionaceae</taxon>
        <taxon>Pseudoteredinibacter</taxon>
    </lineage>
</organism>
<evidence type="ECO:0000313" key="6">
    <source>
        <dbReference type="Proteomes" id="UP000528457"/>
    </source>
</evidence>
<evidence type="ECO:0000256" key="2">
    <source>
        <dbReference type="ARBA" id="ARBA00023125"/>
    </source>
</evidence>
<evidence type="ECO:0000256" key="1">
    <source>
        <dbReference type="ARBA" id="ARBA00022908"/>
    </source>
</evidence>
<dbReference type="CDD" id="cd00796">
    <property type="entry name" value="INT_Rci_Hp1_C"/>
    <property type="match status" value="1"/>
</dbReference>